<dbReference type="VEuPathDB" id="FungiDB:VP01_984g8"/>
<dbReference type="AlphaFoldDB" id="A0A0L6U5L5"/>
<dbReference type="STRING" id="27349.A0A0L6U5L5"/>
<keyword evidence="3" id="KW-1185">Reference proteome</keyword>
<feature type="region of interest" description="Disordered" evidence="1">
    <location>
        <begin position="559"/>
        <end position="624"/>
    </location>
</feature>
<evidence type="ECO:0000313" key="2">
    <source>
        <dbReference type="EMBL" id="KNZ43809.1"/>
    </source>
</evidence>
<dbReference type="InterPro" id="IPR027417">
    <property type="entry name" value="P-loop_NTPase"/>
</dbReference>
<organism evidence="2 3">
    <name type="scientific">Puccinia sorghi</name>
    <dbReference type="NCBI Taxonomy" id="27349"/>
    <lineage>
        <taxon>Eukaryota</taxon>
        <taxon>Fungi</taxon>
        <taxon>Dikarya</taxon>
        <taxon>Basidiomycota</taxon>
        <taxon>Pucciniomycotina</taxon>
        <taxon>Pucciniomycetes</taxon>
        <taxon>Pucciniales</taxon>
        <taxon>Pucciniaceae</taxon>
        <taxon>Puccinia</taxon>
    </lineage>
</organism>
<feature type="compositionally biased region" description="Low complexity" evidence="1">
    <location>
        <begin position="23"/>
        <end position="32"/>
    </location>
</feature>
<evidence type="ECO:0000256" key="1">
    <source>
        <dbReference type="SAM" id="MobiDB-lite"/>
    </source>
</evidence>
<feature type="compositionally biased region" description="Polar residues" evidence="1">
    <location>
        <begin position="50"/>
        <end position="59"/>
    </location>
</feature>
<feature type="region of interest" description="Disordered" evidence="1">
    <location>
        <begin position="245"/>
        <end position="297"/>
    </location>
</feature>
<evidence type="ECO:0008006" key="4">
    <source>
        <dbReference type="Google" id="ProtNLM"/>
    </source>
</evidence>
<sequence length="933" mass="99314">MASSYVQAKSRLNHYQPIFHSRYPPSYSSNNPKKPPQEQAAVLMPAPPLGQSNPNAPTVASSVQDRLAKLEASLPAMHEGYQREISALRGEVESLKGLLTPSSKPSLNKNATPFVPGPAPMTPPTPVDFQRPSPLALAFPPNNNHNNNNRVFPSDSDIPSSPAVTPFDLLPPHEQIYSLSQQVNVLSSTISQLLTTLLATSNPSVVPLSLGSSGRMIPAGSGCGLEGTPSSPSAGLFPTSATQIASAGNKALAPQPPPPRRAATHRHPGNLIITPSLPSPLLPPQSNDPTDASQSRPHGHLRLRLFSPTCQTPVSASTPMSPLSCDPSSMNGCGTSPMNSLAGKWEQLGIGGDVLRAIVRFGVGPPSKTQQKSIPNMLLGKDLISQSNPIQERIQSYIIPALQLVMNEANGSSVYQGHNNGVMKCGPAAGGALKSANHINTSVKVLVIAATLDEAAQAHRLARGIAALLPHPPKIVHCGASPSSSVPDVSEPMGMAQHTEPHILIGTPSKLLDPVNGLRGYTFDASSFICVILDEMDQLLARNLSDMVTSLMTFLPPNSSPGGGGLGSSSYPSDQQAILNPSGKHESETCSSSSPCPSISASDEWSSGALRQSPHTSSGSGHEGRMMGRQTCIFSCTVPQDVLIYARSLNLRVKVIVRREENNPNNPASCKDGGGSGMTGMGSKMELVSGEVRTPHLSTFPWTNQTGNGNSSSTHQLLRQLVSQFYYRADQSPLSSSLIPRERKLQALVELLFRKEVAALRAGKGQLVIIYCNSVDSVEVVSRALAQHHIDVIALHQDMGPTMRHSLRNKFGRDSSASSSLSSVDDGRTASCKSMKVLVVYDVLSKTLADISKDQPSIVINFELPRAVEDYIHRAGCIISTMNSSRRASVPGNTNQQQQDAALINLVNAGSEIETIKSIESFYRCKIQELLSC</sequence>
<dbReference type="Proteomes" id="UP000037035">
    <property type="component" value="Unassembled WGS sequence"/>
</dbReference>
<dbReference type="PANTHER" id="PTHR47958">
    <property type="entry name" value="ATP-DEPENDENT RNA HELICASE DBP3"/>
    <property type="match status" value="1"/>
</dbReference>
<feature type="region of interest" description="Disordered" evidence="1">
    <location>
        <begin position="16"/>
        <end position="59"/>
    </location>
</feature>
<dbReference type="EMBL" id="LAVV01015547">
    <property type="protein sequence ID" value="KNZ43809.1"/>
    <property type="molecule type" value="Genomic_DNA"/>
</dbReference>
<gene>
    <name evidence="2" type="ORF">VP01_984g8</name>
</gene>
<feature type="compositionally biased region" description="Polar residues" evidence="1">
    <location>
        <begin position="603"/>
        <end position="620"/>
    </location>
</feature>
<proteinExistence type="predicted"/>
<feature type="compositionally biased region" description="Polar residues" evidence="1">
    <location>
        <begin position="287"/>
        <end position="296"/>
    </location>
</feature>
<evidence type="ECO:0000313" key="3">
    <source>
        <dbReference type="Proteomes" id="UP000037035"/>
    </source>
</evidence>
<dbReference type="OrthoDB" id="4726at2759"/>
<comment type="caution">
    <text evidence="2">The sequence shown here is derived from an EMBL/GenBank/DDBJ whole genome shotgun (WGS) entry which is preliminary data.</text>
</comment>
<feature type="compositionally biased region" description="Low complexity" evidence="1">
    <location>
        <begin position="589"/>
        <end position="602"/>
    </location>
</feature>
<accession>A0A0L6U5L5</accession>
<reference evidence="2 3" key="1">
    <citation type="submission" date="2015-08" db="EMBL/GenBank/DDBJ databases">
        <title>Next Generation Sequencing and Analysis of the Genome of Puccinia sorghi L Schw, the Causal Agent of Maize Common Rust.</title>
        <authorList>
            <person name="Rochi L."/>
            <person name="Burguener G."/>
            <person name="Darino M."/>
            <person name="Turjanski A."/>
            <person name="Kreff E."/>
            <person name="Dieguez M.J."/>
            <person name="Sacco F."/>
        </authorList>
    </citation>
    <scope>NUCLEOTIDE SEQUENCE [LARGE SCALE GENOMIC DNA]</scope>
    <source>
        <strain evidence="2 3">RO10H11247</strain>
    </source>
</reference>
<dbReference type="Gene3D" id="3.40.50.300">
    <property type="entry name" value="P-loop containing nucleotide triphosphate hydrolases"/>
    <property type="match status" value="2"/>
</dbReference>
<name>A0A0L6U5L5_9BASI</name>
<dbReference type="SUPFAM" id="SSF52540">
    <property type="entry name" value="P-loop containing nucleoside triphosphate hydrolases"/>
    <property type="match status" value="2"/>
</dbReference>
<protein>
    <recommendedName>
        <fullName evidence="4">Helicase ATP-binding domain-containing protein</fullName>
    </recommendedName>
</protein>